<evidence type="ECO:0000256" key="2">
    <source>
        <dbReference type="ARBA" id="ARBA00022679"/>
    </source>
</evidence>
<dbReference type="UniPathway" id="UPA00094"/>
<comment type="similarity">
    <text evidence="5">Belongs to the fabD family.</text>
</comment>
<comment type="catalytic activity">
    <reaction evidence="4 5">
        <text>holo-[ACP] + malonyl-CoA = malonyl-[ACP] + CoA</text>
        <dbReference type="Rhea" id="RHEA:41792"/>
        <dbReference type="Rhea" id="RHEA-COMP:9623"/>
        <dbReference type="Rhea" id="RHEA-COMP:9685"/>
        <dbReference type="ChEBI" id="CHEBI:57287"/>
        <dbReference type="ChEBI" id="CHEBI:57384"/>
        <dbReference type="ChEBI" id="CHEBI:64479"/>
        <dbReference type="ChEBI" id="CHEBI:78449"/>
        <dbReference type="EC" id="2.3.1.39"/>
    </reaction>
</comment>
<proteinExistence type="inferred from homology"/>
<evidence type="ECO:0000256" key="1">
    <source>
        <dbReference type="ARBA" id="ARBA00005194"/>
    </source>
</evidence>
<dbReference type="RefSeq" id="WP_011672604.1">
    <property type="nucleotide sequence ID" value="NC_008513.1"/>
</dbReference>
<accession>Q057L4</accession>
<name>Q057L4_BUCCC</name>
<evidence type="ECO:0000313" key="7">
    <source>
        <dbReference type="EMBL" id="ABJ90685.1"/>
    </source>
</evidence>
<dbReference type="Gene3D" id="3.30.70.250">
    <property type="entry name" value="Malonyl-CoA ACP transacylase, ACP-binding"/>
    <property type="match status" value="1"/>
</dbReference>
<feature type="active site" evidence="6">
    <location>
        <position position="91"/>
    </location>
</feature>
<evidence type="ECO:0000256" key="4">
    <source>
        <dbReference type="ARBA" id="ARBA00048462"/>
    </source>
</evidence>
<dbReference type="InterPro" id="IPR016035">
    <property type="entry name" value="Acyl_Trfase/lysoPLipase"/>
</dbReference>
<dbReference type="GO" id="GO:0004314">
    <property type="term" value="F:[acyl-carrier-protein] S-malonyltransferase activity"/>
    <property type="evidence" value="ECO:0007669"/>
    <property type="project" value="UniProtKB-EC"/>
</dbReference>
<dbReference type="HOGENOM" id="CLU_030558_0_0_6"/>
<evidence type="ECO:0000256" key="6">
    <source>
        <dbReference type="PIRSR" id="PIRSR000446-1"/>
    </source>
</evidence>
<dbReference type="KEGG" id="bcc:BCc_216"/>
<organism evidence="7 8">
    <name type="scientific">Buchnera aphidicola subsp. Cinara cedri (strain Cc)</name>
    <dbReference type="NCBI Taxonomy" id="372461"/>
    <lineage>
        <taxon>Bacteria</taxon>
        <taxon>Pseudomonadati</taxon>
        <taxon>Pseudomonadota</taxon>
        <taxon>Gammaproteobacteria</taxon>
        <taxon>Enterobacterales</taxon>
        <taxon>Erwiniaceae</taxon>
        <taxon>Buchnera</taxon>
    </lineage>
</organism>
<dbReference type="AlphaFoldDB" id="Q057L4"/>
<feature type="active site" evidence="6">
    <location>
        <position position="201"/>
    </location>
</feature>
<dbReference type="SUPFAM" id="SSF52151">
    <property type="entry name" value="FabD/lysophospholipase-like"/>
    <property type="match status" value="1"/>
</dbReference>
<keyword evidence="2 5" id="KW-0808">Transferase</keyword>
<comment type="pathway">
    <text evidence="1">Lipid metabolism; fatty acid biosynthesis.</text>
</comment>
<dbReference type="GO" id="GO:0005829">
    <property type="term" value="C:cytosol"/>
    <property type="evidence" value="ECO:0007669"/>
    <property type="project" value="TreeGrafter"/>
</dbReference>
<dbReference type="PANTHER" id="PTHR42681">
    <property type="entry name" value="MALONYL-COA-ACYL CARRIER PROTEIN TRANSACYLASE, MITOCHONDRIAL"/>
    <property type="match status" value="1"/>
</dbReference>
<dbReference type="Proteomes" id="UP000000669">
    <property type="component" value="Chromosome"/>
</dbReference>
<sequence length="312" mass="36592">MKKYSVIFPGNGLHNMEFLKFFFKKYNIIQEIFNEASDILHINIYKKFFQNKNYLINYKDIYQLIFISSISIYKLLKQKIYLNPYIMGGHSLGTYSALVCNKNILFKDSLRIIQIRNKILLLSAKNNRLLTLVIIGLNYTIIKNICILVSTKKNKAFISAINSNTQITITGNYSTVYTVGKICKKQFLVKIIRLPMVFSSHCELLKKYKKRFSYYLKKIKIFERKRPIISNNDSKLLYSKKDIFNSLLKQIYTKIQWNDNIKKIISIGIKIFIEIGPGQILSNLNKEHKKILSYPTNSNKKLLLVKNIIKKL</sequence>
<dbReference type="eggNOG" id="COG0331">
    <property type="taxonomic scope" value="Bacteria"/>
</dbReference>
<dbReference type="InterPro" id="IPR050858">
    <property type="entry name" value="Mal-CoA-ACP_Trans/PKS_FabD"/>
</dbReference>
<evidence type="ECO:0000313" key="8">
    <source>
        <dbReference type="Proteomes" id="UP000000669"/>
    </source>
</evidence>
<dbReference type="STRING" id="372461.BCc_216"/>
<dbReference type="EMBL" id="CP000263">
    <property type="protein sequence ID" value="ABJ90685.1"/>
    <property type="molecule type" value="Genomic_DNA"/>
</dbReference>
<dbReference type="PIRSF" id="PIRSF000446">
    <property type="entry name" value="Mct"/>
    <property type="match status" value="1"/>
</dbReference>
<dbReference type="EC" id="2.3.1.39" evidence="5"/>
<protein>
    <recommendedName>
        <fullName evidence="5">Malonyl CoA-acyl carrier protein transacylase</fullName>
        <ecNumber evidence="5">2.3.1.39</ecNumber>
    </recommendedName>
</protein>
<gene>
    <name evidence="7" type="primary">fabD</name>
    <name evidence="7" type="ordered locus">BCc_216</name>
</gene>
<dbReference type="InterPro" id="IPR024925">
    <property type="entry name" value="Malonyl_CoA-ACP_transAc"/>
</dbReference>
<keyword evidence="8" id="KW-1185">Reference proteome</keyword>
<keyword evidence="3 5" id="KW-0012">Acyltransferase</keyword>
<dbReference type="PANTHER" id="PTHR42681:SF1">
    <property type="entry name" value="MALONYL-COA-ACYL CARRIER PROTEIN TRANSACYLASE, MITOCHONDRIAL"/>
    <property type="match status" value="1"/>
</dbReference>
<dbReference type="GO" id="GO:0006633">
    <property type="term" value="P:fatty acid biosynthetic process"/>
    <property type="evidence" value="ECO:0007669"/>
    <property type="project" value="UniProtKB-UniPathway"/>
</dbReference>
<reference evidence="7 8" key="1">
    <citation type="journal article" date="2006" name="Science">
        <title>A small microbial genome: the end of a long symbiotic relationship?</title>
        <authorList>
            <person name="Perez-Brocal V."/>
            <person name="Gil R."/>
            <person name="Ramos S."/>
            <person name="Lamelas A."/>
            <person name="Postigo M."/>
            <person name="Michelena J.M."/>
            <person name="Silva F.J."/>
            <person name="Moya A."/>
            <person name="Latorre A."/>
        </authorList>
    </citation>
    <scope>NUCLEOTIDE SEQUENCE [LARGE SCALE GENOMIC DNA]</scope>
    <source>
        <strain evidence="8">Cc</strain>
    </source>
</reference>
<dbReference type="InterPro" id="IPR001227">
    <property type="entry name" value="Ac_transferase_dom_sf"/>
</dbReference>
<dbReference type="OrthoDB" id="9808564at2"/>
<evidence type="ECO:0000256" key="5">
    <source>
        <dbReference type="PIRNR" id="PIRNR000446"/>
    </source>
</evidence>
<evidence type="ECO:0000256" key="3">
    <source>
        <dbReference type="ARBA" id="ARBA00023315"/>
    </source>
</evidence>
<dbReference type="Gene3D" id="3.40.366.10">
    <property type="entry name" value="Malonyl-Coenzyme A Acyl Carrier Protein, domain 2"/>
    <property type="match status" value="1"/>
</dbReference>